<protein>
    <submittedName>
        <fullName evidence="4">Ca-activated chloride channel family protein</fullName>
    </submittedName>
</protein>
<evidence type="ECO:0000256" key="2">
    <source>
        <dbReference type="SAM" id="Phobius"/>
    </source>
</evidence>
<evidence type="ECO:0000256" key="1">
    <source>
        <dbReference type="PROSITE-ProRule" id="PRU00339"/>
    </source>
</evidence>
<dbReference type="InterPro" id="IPR036465">
    <property type="entry name" value="vWFA_dom_sf"/>
</dbReference>
<dbReference type="PROSITE" id="PS50005">
    <property type="entry name" value="TPR"/>
    <property type="match status" value="1"/>
</dbReference>
<dbReference type="SUPFAM" id="SSF53300">
    <property type="entry name" value="vWA-like"/>
    <property type="match status" value="1"/>
</dbReference>
<dbReference type="InterPro" id="IPR002035">
    <property type="entry name" value="VWF_A"/>
</dbReference>
<dbReference type="PANTHER" id="PTHR22550:SF14">
    <property type="entry name" value="VWFA DOMAIN-CONTAINING PROTEIN"/>
    <property type="match status" value="1"/>
</dbReference>
<feature type="transmembrane region" description="Helical" evidence="2">
    <location>
        <begin position="56"/>
        <end position="76"/>
    </location>
</feature>
<dbReference type="Gene3D" id="3.40.50.410">
    <property type="entry name" value="von Willebrand factor, type A domain"/>
    <property type="match status" value="1"/>
</dbReference>
<dbReference type="Gene3D" id="1.25.40.10">
    <property type="entry name" value="Tetratricopeptide repeat domain"/>
    <property type="match status" value="1"/>
</dbReference>
<keyword evidence="5" id="KW-1185">Reference proteome</keyword>
<dbReference type="EMBL" id="JACHGR010000002">
    <property type="protein sequence ID" value="MBB6054846.1"/>
    <property type="molecule type" value="Genomic_DNA"/>
</dbReference>
<dbReference type="InterPro" id="IPR011990">
    <property type="entry name" value="TPR-like_helical_dom_sf"/>
</dbReference>
<comment type="caution">
    <text evidence="4">The sequence shown here is derived from an EMBL/GenBank/DDBJ whole genome shotgun (WGS) entry which is preliminary data.</text>
</comment>
<feature type="transmembrane region" description="Helical" evidence="2">
    <location>
        <begin position="6"/>
        <end position="24"/>
    </location>
</feature>
<dbReference type="InterPro" id="IPR019734">
    <property type="entry name" value="TPR_rpt"/>
</dbReference>
<dbReference type="PANTHER" id="PTHR22550">
    <property type="entry name" value="SPORE GERMINATION PROTEIN"/>
    <property type="match status" value="1"/>
</dbReference>
<dbReference type="SMART" id="SM00028">
    <property type="entry name" value="TPR"/>
    <property type="match status" value="1"/>
</dbReference>
<dbReference type="PROSITE" id="PS50293">
    <property type="entry name" value="TPR_REGION"/>
    <property type="match status" value="1"/>
</dbReference>
<dbReference type="RefSeq" id="WP_188025648.1">
    <property type="nucleotide sequence ID" value="NZ_JACHGR010000002.1"/>
</dbReference>
<dbReference type="InterPro" id="IPR050768">
    <property type="entry name" value="UPF0353/GerABKA_families"/>
</dbReference>
<dbReference type="Proteomes" id="UP000585721">
    <property type="component" value="Unassembled WGS sequence"/>
</dbReference>
<reference evidence="4 5" key="1">
    <citation type="submission" date="2020-08" db="EMBL/GenBank/DDBJ databases">
        <title>Genomic Encyclopedia of Type Strains, Phase IV (KMG-IV): sequencing the most valuable type-strain genomes for metagenomic binning, comparative biology and taxonomic classification.</title>
        <authorList>
            <person name="Goeker M."/>
        </authorList>
    </citation>
    <scope>NUCLEOTIDE SEQUENCE [LARGE SCALE GENOMIC DNA]</scope>
    <source>
        <strain evidence="4 5">DSM 22975</strain>
    </source>
</reference>
<dbReference type="AlphaFoldDB" id="A0A841GDZ2"/>
<dbReference type="Pfam" id="PF13519">
    <property type="entry name" value="VWA_2"/>
    <property type="match status" value="1"/>
</dbReference>
<keyword evidence="2" id="KW-0812">Transmembrane</keyword>
<keyword evidence="1" id="KW-0802">TPR repeat</keyword>
<evidence type="ECO:0000313" key="5">
    <source>
        <dbReference type="Proteomes" id="UP000585721"/>
    </source>
</evidence>
<dbReference type="Pfam" id="PF00515">
    <property type="entry name" value="TPR_1"/>
    <property type="match status" value="1"/>
</dbReference>
<proteinExistence type="predicted"/>
<dbReference type="SUPFAM" id="SSF48452">
    <property type="entry name" value="TPR-like"/>
    <property type="match status" value="1"/>
</dbReference>
<evidence type="ECO:0000313" key="4">
    <source>
        <dbReference type="EMBL" id="MBB6054846.1"/>
    </source>
</evidence>
<keyword evidence="2" id="KW-0472">Membrane</keyword>
<organism evidence="4 5">
    <name type="scientific">Tolumonas osonensis</name>
    <dbReference type="NCBI Taxonomy" id="675874"/>
    <lineage>
        <taxon>Bacteria</taxon>
        <taxon>Pseudomonadati</taxon>
        <taxon>Pseudomonadota</taxon>
        <taxon>Gammaproteobacteria</taxon>
        <taxon>Aeromonadales</taxon>
        <taxon>Aeromonadaceae</taxon>
        <taxon>Tolumonas</taxon>
    </lineage>
</organism>
<sequence>MTDIIFLRPYAFILILPLLALFYFSTSRKVKQQSYISAHLLTVLTKIAPRKSKLNISLLLFVLLCLIIVALAGPAMPKKTALVKRNMHTIILFSMDKTMYADDLKPSRLVLAKQKVNAYLKSNKAVNTALIAFAGSTHIISPFTDDYNTLTNFIDALDPALMSASGSNVLDAMKLAGTLVSQMKQDSQLKILLITDQLTTLQSEKLIDYIKPLGWPVDIISVGTQNGSVVPLPEGELLRTHTGQLIVAKTPLTVLKDTASKLGGHLIDITTLDQNSNDNNPDGDNNKLQEVIVYNEVGYLILIPLVFISLLFRRGYIFIFLCFSYLPESAYAQESGLTLFNQGKYIQAADAFNDYTWKGNAMYRAGNFNQAIKFYEEVNTPVAHYNRGNALAHSGNIKEAIIAYNQAIQLQPDFKEAKDNKEILEHWLKNNNTENTDAAIAALQKKDGNIEKALNFLKSLPEESGNLMQKRLQLQQHNKSN</sequence>
<feature type="domain" description="VWFA" evidence="3">
    <location>
        <begin position="98"/>
        <end position="196"/>
    </location>
</feature>
<accession>A0A841GDZ2</accession>
<feature type="repeat" description="TPR" evidence="1">
    <location>
        <begin position="381"/>
        <end position="414"/>
    </location>
</feature>
<keyword evidence="2" id="KW-1133">Transmembrane helix</keyword>
<gene>
    <name evidence="4" type="ORF">HNR75_000718</name>
</gene>
<name>A0A841GDZ2_9GAMM</name>
<evidence type="ECO:0000259" key="3">
    <source>
        <dbReference type="Pfam" id="PF13519"/>
    </source>
</evidence>